<keyword evidence="4" id="KW-1185">Reference proteome</keyword>
<dbReference type="InterPro" id="IPR028020">
    <property type="entry name" value="ASX_DEUBAD_dom"/>
</dbReference>
<feature type="region of interest" description="Disordered" evidence="1">
    <location>
        <begin position="118"/>
        <end position="139"/>
    </location>
</feature>
<feature type="domain" description="ASX DEUBAD" evidence="2">
    <location>
        <begin position="8"/>
        <end position="115"/>
    </location>
</feature>
<evidence type="ECO:0000313" key="4">
    <source>
        <dbReference type="Proteomes" id="UP000799441"/>
    </source>
</evidence>
<feature type="compositionally biased region" description="Basic and acidic residues" evidence="1">
    <location>
        <begin position="55"/>
        <end position="65"/>
    </location>
</feature>
<organism evidence="3 4">
    <name type="scientific">Polychaeton citri CBS 116435</name>
    <dbReference type="NCBI Taxonomy" id="1314669"/>
    <lineage>
        <taxon>Eukaryota</taxon>
        <taxon>Fungi</taxon>
        <taxon>Dikarya</taxon>
        <taxon>Ascomycota</taxon>
        <taxon>Pezizomycotina</taxon>
        <taxon>Dothideomycetes</taxon>
        <taxon>Dothideomycetidae</taxon>
        <taxon>Capnodiales</taxon>
        <taxon>Capnodiaceae</taxon>
        <taxon>Polychaeton</taxon>
    </lineage>
</organism>
<comment type="caution">
    <text evidence="3">The sequence shown here is derived from an EMBL/GenBank/DDBJ whole genome shotgun (WGS) entry which is preliminary data.</text>
</comment>
<evidence type="ECO:0000256" key="1">
    <source>
        <dbReference type="SAM" id="MobiDB-lite"/>
    </source>
</evidence>
<evidence type="ECO:0000313" key="3">
    <source>
        <dbReference type="EMBL" id="KAF2717958.1"/>
    </source>
</evidence>
<gene>
    <name evidence="3" type="ORF">K431DRAFT_297352</name>
</gene>
<feature type="region of interest" description="Disordered" evidence="1">
    <location>
        <begin position="46"/>
        <end position="65"/>
    </location>
</feature>
<dbReference type="EMBL" id="MU003833">
    <property type="protein sequence ID" value="KAF2717958.1"/>
    <property type="molecule type" value="Genomic_DNA"/>
</dbReference>
<accession>A0A9P4ULL9</accession>
<protein>
    <recommendedName>
        <fullName evidence="2">ASX DEUBAD domain-containing protein</fullName>
    </recommendedName>
</protein>
<reference evidence="3" key="1">
    <citation type="journal article" date="2020" name="Stud. Mycol.">
        <title>101 Dothideomycetes genomes: a test case for predicting lifestyles and emergence of pathogens.</title>
        <authorList>
            <person name="Haridas S."/>
            <person name="Albert R."/>
            <person name="Binder M."/>
            <person name="Bloem J."/>
            <person name="Labutti K."/>
            <person name="Salamov A."/>
            <person name="Andreopoulos B."/>
            <person name="Baker S."/>
            <person name="Barry K."/>
            <person name="Bills G."/>
            <person name="Bluhm B."/>
            <person name="Cannon C."/>
            <person name="Castanera R."/>
            <person name="Culley D."/>
            <person name="Daum C."/>
            <person name="Ezra D."/>
            <person name="Gonzalez J."/>
            <person name="Henrissat B."/>
            <person name="Kuo A."/>
            <person name="Liang C."/>
            <person name="Lipzen A."/>
            <person name="Lutzoni F."/>
            <person name="Magnuson J."/>
            <person name="Mondo S."/>
            <person name="Nolan M."/>
            <person name="Ohm R."/>
            <person name="Pangilinan J."/>
            <person name="Park H.-J."/>
            <person name="Ramirez L."/>
            <person name="Alfaro M."/>
            <person name="Sun H."/>
            <person name="Tritt A."/>
            <person name="Yoshinaga Y."/>
            <person name="Zwiers L.-H."/>
            <person name="Turgeon B."/>
            <person name="Goodwin S."/>
            <person name="Spatafora J."/>
            <person name="Crous P."/>
            <person name="Grigoriev I."/>
        </authorList>
    </citation>
    <scope>NUCLEOTIDE SEQUENCE</scope>
    <source>
        <strain evidence="3">CBS 116435</strain>
    </source>
</reference>
<evidence type="ECO:0000259" key="2">
    <source>
        <dbReference type="Pfam" id="PF13919"/>
    </source>
</evidence>
<feature type="compositionally biased region" description="Gly residues" evidence="1">
    <location>
        <begin position="120"/>
        <end position="129"/>
    </location>
</feature>
<name>A0A9P4ULL9_9PEZI</name>
<dbReference type="Pfam" id="PF13919">
    <property type="entry name" value="ASXH"/>
    <property type="match status" value="1"/>
</dbReference>
<proteinExistence type="predicted"/>
<feature type="compositionally biased region" description="Acidic residues" evidence="1">
    <location>
        <begin position="130"/>
        <end position="139"/>
    </location>
</feature>
<sequence>MPPKPTRHLTHPSSPLASAPLATLLRTKPEAWALLPFATRQHLYTLLPSPPPGEPPHDPDVNPLETHCRPYIEEELRRWQEDLAEGREAKKWRAEALEAGRARRNGEFEEFRLAEREGWFGNGKGGGGEGEGEEGGDAP</sequence>
<dbReference type="AlphaFoldDB" id="A0A9P4ULL9"/>
<dbReference type="Proteomes" id="UP000799441">
    <property type="component" value="Unassembled WGS sequence"/>
</dbReference>